<accession>A0A1F6EIG4</accession>
<dbReference type="STRING" id="1798513.A3A40_02000"/>
<gene>
    <name evidence="1" type="ORF">A3A40_02000</name>
</gene>
<name>A0A1F6EIG4_9BACT</name>
<evidence type="ECO:0000313" key="2">
    <source>
        <dbReference type="Proteomes" id="UP000178427"/>
    </source>
</evidence>
<proteinExistence type="predicted"/>
<reference evidence="1 2" key="1">
    <citation type="journal article" date="2016" name="Nat. Commun.">
        <title>Thousands of microbial genomes shed light on interconnected biogeochemical processes in an aquifer system.</title>
        <authorList>
            <person name="Anantharaman K."/>
            <person name="Brown C.T."/>
            <person name="Hug L.A."/>
            <person name="Sharon I."/>
            <person name="Castelle C.J."/>
            <person name="Probst A.J."/>
            <person name="Thomas B.C."/>
            <person name="Singh A."/>
            <person name="Wilkins M.J."/>
            <person name="Karaoz U."/>
            <person name="Brodie E.L."/>
            <person name="Williams K.H."/>
            <person name="Hubbard S.S."/>
            <person name="Banfield J.F."/>
        </authorList>
    </citation>
    <scope>NUCLEOTIDE SEQUENCE [LARGE SCALE GENOMIC DNA]</scope>
</reference>
<sequence>MVLVAYFRLLPNSLKDAQERGWKNEQRQNLQVDTAAHDLVKKRNKISGQKGVRRGRTSEYLFGWICQDFKTKGRFPTCLVRIVKANEQEDLKGADYFAEITEGFRIPIDVKASAETLKFFLKYLKRKKRARPEVIFIVVNPHRHPEEIFVDFLQGLERKRNELLSKRTAAE</sequence>
<dbReference type="AlphaFoldDB" id="A0A1F6EIG4"/>
<dbReference type="Proteomes" id="UP000178427">
    <property type="component" value="Unassembled WGS sequence"/>
</dbReference>
<protein>
    <submittedName>
        <fullName evidence="1">Uncharacterized protein</fullName>
    </submittedName>
</protein>
<comment type="caution">
    <text evidence="1">The sequence shown here is derived from an EMBL/GenBank/DDBJ whole genome shotgun (WGS) entry which is preliminary data.</text>
</comment>
<organism evidence="1 2">
    <name type="scientific">Candidatus Kaiserbacteria bacterium RIFCSPLOWO2_01_FULL_54_20</name>
    <dbReference type="NCBI Taxonomy" id="1798513"/>
    <lineage>
        <taxon>Bacteria</taxon>
        <taxon>Candidatus Kaiseribacteriota</taxon>
    </lineage>
</organism>
<evidence type="ECO:0000313" key="1">
    <source>
        <dbReference type="EMBL" id="OGG73418.1"/>
    </source>
</evidence>
<dbReference type="EMBL" id="MFMA01000054">
    <property type="protein sequence ID" value="OGG73418.1"/>
    <property type="molecule type" value="Genomic_DNA"/>
</dbReference>